<feature type="compositionally biased region" description="Polar residues" evidence="1">
    <location>
        <begin position="197"/>
        <end position="207"/>
    </location>
</feature>
<evidence type="ECO:0000313" key="3">
    <source>
        <dbReference type="EMBL" id="BAF55922.1"/>
    </source>
</evidence>
<feature type="region of interest" description="Disordered" evidence="1">
    <location>
        <begin position="190"/>
        <end position="210"/>
    </location>
</feature>
<accession>A0AB72VEN5</accession>
<dbReference type="Pfam" id="PF00092">
    <property type="entry name" value="VWA"/>
    <property type="match status" value="1"/>
</dbReference>
<dbReference type="Gene3D" id="3.40.50.410">
    <property type="entry name" value="von Willebrand factor, type A domain"/>
    <property type="match status" value="1"/>
</dbReference>
<sequence length="230" mass="23752">MLVLDSSGSMVTPDAGGQSRSDAANQFIDELAGTFDLGLVTYGGNTGETPEDYEAGCQDITVVRGPTNGQAEQLKQHIDGLQPRGYTPIGESLRKAVAELPEGGSGTILLVSDGIATCTPPPVCEVAAELADQGVDLVINTVGFTLDESARAVLECIAQAGNGTYADASDADSLVAELKQAATRTAVGYESDLEQIDGNSSQTSPTPISDDVELFKADLPALDNKDGEVT</sequence>
<dbReference type="KEGG" id="cgt:cgR_2902"/>
<reference evidence="3" key="1">
    <citation type="journal article" date="2007" name="Microbiology">
        <title>Comparative analysis of the Corynebacterium glutamicum group and complete genome sequence of strain R.</title>
        <authorList>
            <person name="Yukawa H."/>
            <person name="Omumasaba C.A."/>
            <person name="Nonaka H."/>
            <person name="Kos P."/>
            <person name="Okai N."/>
            <person name="Suzuki N."/>
            <person name="Suda M."/>
            <person name="Tsuge Y."/>
            <person name="Watanabe J."/>
            <person name="Ikeda Y."/>
            <person name="Vertes A.A."/>
            <person name="Inui M."/>
        </authorList>
    </citation>
    <scope>NUCLEOTIDE SEQUENCE</scope>
    <source>
        <strain evidence="3">R</strain>
    </source>
</reference>
<dbReference type="PROSITE" id="PS50234">
    <property type="entry name" value="VWFA"/>
    <property type="match status" value="1"/>
</dbReference>
<dbReference type="SMART" id="SM00327">
    <property type="entry name" value="VWA"/>
    <property type="match status" value="1"/>
</dbReference>
<evidence type="ECO:0000256" key="1">
    <source>
        <dbReference type="SAM" id="MobiDB-lite"/>
    </source>
</evidence>
<dbReference type="SUPFAM" id="SSF53300">
    <property type="entry name" value="vWA-like"/>
    <property type="match status" value="1"/>
</dbReference>
<name>A0AB72VEN5_CORGB</name>
<dbReference type="EMBL" id="AP009044">
    <property type="protein sequence ID" value="BAF55922.1"/>
    <property type="molecule type" value="Genomic_DNA"/>
</dbReference>
<organism evidence="3">
    <name type="scientific">Corynebacterium glutamicum (strain R)</name>
    <dbReference type="NCBI Taxonomy" id="340322"/>
    <lineage>
        <taxon>Bacteria</taxon>
        <taxon>Bacillati</taxon>
        <taxon>Actinomycetota</taxon>
        <taxon>Actinomycetes</taxon>
        <taxon>Mycobacteriales</taxon>
        <taxon>Corynebacteriaceae</taxon>
        <taxon>Corynebacterium</taxon>
    </lineage>
</organism>
<dbReference type="AlphaFoldDB" id="A0AB72VEN5"/>
<feature type="region of interest" description="Disordered" evidence="1">
    <location>
        <begin position="1"/>
        <end position="21"/>
    </location>
</feature>
<dbReference type="InterPro" id="IPR002035">
    <property type="entry name" value="VWF_A"/>
</dbReference>
<dbReference type="Proteomes" id="UP000006698">
    <property type="component" value="Chromosome"/>
</dbReference>
<feature type="compositionally biased region" description="Polar residues" evidence="1">
    <location>
        <begin position="1"/>
        <end position="10"/>
    </location>
</feature>
<protein>
    <recommendedName>
        <fullName evidence="2">VWFA domain-containing protein</fullName>
    </recommendedName>
</protein>
<proteinExistence type="predicted"/>
<evidence type="ECO:0000259" key="2">
    <source>
        <dbReference type="PROSITE" id="PS50234"/>
    </source>
</evidence>
<dbReference type="InterPro" id="IPR036465">
    <property type="entry name" value="vWFA_dom_sf"/>
</dbReference>
<feature type="domain" description="VWFA" evidence="2">
    <location>
        <begin position="1"/>
        <end position="182"/>
    </location>
</feature>
<gene>
    <name evidence="3" type="ordered locus">cgR_2902</name>
</gene>